<dbReference type="SMART" id="SM00825">
    <property type="entry name" value="PKS_KS"/>
    <property type="match status" value="1"/>
</dbReference>
<evidence type="ECO:0000313" key="13">
    <source>
        <dbReference type="EMBL" id="KAF4507900.1"/>
    </source>
</evidence>
<evidence type="ECO:0000256" key="4">
    <source>
        <dbReference type="ARBA" id="ARBA00022679"/>
    </source>
</evidence>
<dbReference type="InterPro" id="IPR036736">
    <property type="entry name" value="ACP-like_sf"/>
</dbReference>
<dbReference type="InterPro" id="IPR013217">
    <property type="entry name" value="Methyltransf_12"/>
</dbReference>
<name>A0A8H4LYF0_9HYPO</name>
<dbReference type="Gene3D" id="3.10.129.110">
    <property type="entry name" value="Polyketide synthase dehydratase"/>
    <property type="match status" value="1"/>
</dbReference>
<dbReference type="Pfam" id="PF16197">
    <property type="entry name" value="KAsynt_C_assoc"/>
    <property type="match status" value="1"/>
</dbReference>
<evidence type="ECO:0000256" key="8">
    <source>
        <dbReference type="ARBA" id="ARBA00023315"/>
    </source>
</evidence>
<dbReference type="InterPro" id="IPR014030">
    <property type="entry name" value="Ketoacyl_synth_N"/>
</dbReference>
<dbReference type="GO" id="GO:0004312">
    <property type="term" value="F:fatty acid synthase activity"/>
    <property type="evidence" value="ECO:0007669"/>
    <property type="project" value="TreeGrafter"/>
</dbReference>
<dbReference type="GO" id="GO:0006633">
    <property type="term" value="P:fatty acid biosynthetic process"/>
    <property type="evidence" value="ECO:0007669"/>
    <property type="project" value="TreeGrafter"/>
</dbReference>
<dbReference type="PROSITE" id="PS52019">
    <property type="entry name" value="PKS_MFAS_DH"/>
    <property type="match status" value="1"/>
</dbReference>
<dbReference type="InterPro" id="IPR029063">
    <property type="entry name" value="SAM-dependent_MTases_sf"/>
</dbReference>
<keyword evidence="1" id="KW-0596">Phosphopantetheine</keyword>
<sequence length="2510" mass="274133">MAPTGDLPPIAIVGIGLRLPGDISTTQDFWDLLVQKRDGKCRVPRDRYNVDAFYGDGSYRQAVASDHGYFLKDANLKAFDASFFSMNRTEVEMLDPQQRLLLEVVWECMENAGQTNWRGTDIGCFVGVFGEDWHDLMTMDPQASGLFRISGNGDFAISNRISYEYNLKGPSMTIRTACSSSLMCLHEACQALCTGSCSSAIVAGTSLIMSPSMTLAMTEQGVLSPTGSCKSFDAAADGFARGEAVNAIFIKRLDHAVRDGDPVRAVIRSTAANCDGKTPGMPYPSAESHEMMMRQAYRVAGIDDISQTPYVECHGTGTQIGDPLEANAVANVFGERGTYIGSVKPNVGHSEGASGVTSLIKAVLALENNVIPPNINFSKPNPKIPFARGKLTVPVAVTPWPEGRWPRVSVNSFGIGGANAHVVVDSAASYGLVHSTAPHEHVCPGSPIDECNGNANGNSNGHSNKTNGYPNGGLERPRLIAVSANSSKSLGDRVRALDGYIKTRPSSIDRAAYTLDVRRDHLAHRTFCIADGSQDAVEFENFQKAHSETPRVLFVFTGQGAQWAGMGTQLMRHSPSFCEDIQDMDRKLQSLGEGPAWTIEEILRSPGSSDVLGKAEFAQPICTAVQVAMVNFLARCGVTPDAVVGHSSGEIAAAYAAGAITKDDAILCAYYRGRATRVQTRKGIMAAVGLGRDAVARFLVDGAVIACENSDSSVTLSGDGDAVERTLVAIKAEKPETFARRLLVDMAYHSDHMREVGQVYQDSMKHMSADKARIPLYSSVTGRRLESTALLDAAYWRSNLESPVLFKTAMQALLNDVEQKATIILEIGPHSALQAPIRQILRHGSCRTASCYVPTLVRGHDSYKSMLKAIGRVWTHGCAVDFSFLNPLAPILTDLPNYPWDHSSEFWSEGRVSLAWRQKKNPHHELLGSRCLEGSDTEPAWRNKIVCSDISWLRDHKVSDDIVWPCAAYIAMLGEAIKQETGSDAYAIRNMVIKSALVLHETETVEIVTTMRPLRLTDGANASWFEFSIMAFDGTRWTQHCAAQGKALEDDAMPRRPIISRHCRQLSEAFWYERMRHLGLNYGPQFQGLTEISAHPKEDRATAAIRNNASEAGARYPVHPTTLDFCLQLLTVAVTRGVARRLATLAIPTAVASIRVKPCGPRLVAEASAQASATGVIRGRVVATTEENEAAVVVDDGVFSPLQREGCSDGLDSAAAARLEWRPDIDFSDARRLMRRASTKRDSKLLIEKVCALCILQALDALSSLRVPPGHLTKYAAWLQGQKEGMVRGQRALTVPEAQEWATSPPDQWDDVVVSLSEELERLGDRDALAFAHMARRISKSDIIESIVLGHVNLMQLLVEDGGLTHMYDFFNGMIDSSDFFSLCAHGQPTLKVLEIGAGTGGTTDEVLRALMAEQGTRMYSQYTFTDVSSGFFAAAQERFRDKSGMEYKVLDITKDAAEQGFELGSYDLIVASNVLHATPSLRETLRNVRSLLRSGGRLFLQELSQPLTWRCVPFVTGLLPGWWAGESDGRSDEPFVSVQRWHQELLDTGFSGTDAALLDDDFPYQVNVNMIASAIQQPEPATGEQHVTLLYNQEKHEFACSLAGRLAQAGVGIQWRQVGRGESIPGRDVIATMDLEGPYLHDISATEYEALMGYLSTLQAGVLWLTRPAQVRCVDPRYGLTIGFARTIRSELSLDFSTMELQCLDSAAVDAVMGVLGKFQRRSASGEYDVEAEFAVHDGVILTGRYHWIQSNSELELELPRDAPCNLVIGRTGLVDSLHWLQHEAGALASDQVEVHMRCVGLNFRDVLVAMGIVDSPKDGLGLEASGIVTRVAPTVDHVRPGDRVMTMLQGAFATRKMVPGQLVVRIPDSLSFEEAATMPAVYATVIHCIVNLGQLAKGQSILIQSACGGVGLAALQICKMLGADIYVTVGNEDKVKYLMETYRLPRDRIFHSRNTSFLRDVMRATNGRGVDMVLNSLSGELLHASWQCVAKFGKMMEIGKRDFMGRGQLMLDPFEANRTFYGVDLATFRDDRPHEIRRLMEQCLGYYEAGHVKPIRPYQVFAAPKVADAFRCMQRGLHMGKILISMPEGISEMLSAVKPRRQITLSDEACYLLVGGLGGLGKALTTWMVEQGARNFVFLSRSAGASDEDQAFLGELEAQECRAVAVAGSVVELADVQRAVRAAPAPIAGVVQMSMVLRDLPLTQIGFDDWNAVLGPKVKGTWNLHEALLGVKLDFFILFSSITAVFGQPGQANYAAANSFLESFVQYRHGINLPCSVVGVGFMEGIGYVSKNAAVLKQAHAHALSIYTLQEQDLLNAIQISIHQSLAPPAEAGKHGYCNPGQLIIGLRSSKPLSDPGNRAIWKRDLRMSLYRQLETSFEDTSIESSDGRLRGLLTSAASSPDVLYNPDSLEIIIGEIGRTICGFMMLPEEDLDVTQSLGSMGVDSLVGIEIRNWWRRTLGVEITVLEIMKAGTVGHLGQTALALLRDKFAAKADPKALHDEYLAMKAP</sequence>
<dbReference type="InterPro" id="IPR020843">
    <property type="entry name" value="ER"/>
</dbReference>
<feature type="domain" description="Carrier" evidence="10">
    <location>
        <begin position="2410"/>
        <end position="2487"/>
    </location>
</feature>
<dbReference type="Pfam" id="PF08240">
    <property type="entry name" value="ADH_N"/>
    <property type="match status" value="1"/>
</dbReference>
<dbReference type="Gene3D" id="3.40.47.10">
    <property type="match status" value="1"/>
</dbReference>
<dbReference type="Pfam" id="PF08659">
    <property type="entry name" value="KR"/>
    <property type="match status" value="1"/>
</dbReference>
<keyword evidence="14" id="KW-1185">Reference proteome</keyword>
<keyword evidence="2" id="KW-0597">Phosphoprotein</keyword>
<dbReference type="InterPro" id="IPR013968">
    <property type="entry name" value="PKS_KR"/>
</dbReference>
<dbReference type="Gene3D" id="3.40.50.720">
    <property type="entry name" value="NAD(P)-binding Rossmann-like Domain"/>
    <property type="match status" value="2"/>
</dbReference>
<dbReference type="EMBL" id="JAAVMX010000005">
    <property type="protein sequence ID" value="KAF4507900.1"/>
    <property type="molecule type" value="Genomic_DNA"/>
</dbReference>
<dbReference type="InterPro" id="IPR013154">
    <property type="entry name" value="ADH-like_N"/>
</dbReference>
<dbReference type="SUPFAM" id="SSF53335">
    <property type="entry name" value="S-adenosyl-L-methionine-dependent methyltransferases"/>
    <property type="match status" value="1"/>
</dbReference>
<feature type="domain" description="PKS/mFAS DH" evidence="12">
    <location>
        <begin position="924"/>
        <end position="1208"/>
    </location>
</feature>
<dbReference type="InterPro" id="IPR042104">
    <property type="entry name" value="PKS_dehydratase_sf"/>
</dbReference>
<dbReference type="InterPro" id="IPR049551">
    <property type="entry name" value="PKS_DH_C"/>
</dbReference>
<evidence type="ECO:0000256" key="1">
    <source>
        <dbReference type="ARBA" id="ARBA00022450"/>
    </source>
</evidence>
<evidence type="ECO:0000256" key="3">
    <source>
        <dbReference type="ARBA" id="ARBA00022603"/>
    </source>
</evidence>
<dbReference type="Pfam" id="PF14765">
    <property type="entry name" value="PS-DH"/>
    <property type="match status" value="1"/>
</dbReference>
<evidence type="ECO:0000259" key="12">
    <source>
        <dbReference type="PROSITE" id="PS52019"/>
    </source>
</evidence>
<feature type="region of interest" description="C-terminal hotdog fold" evidence="9">
    <location>
        <begin position="1063"/>
        <end position="1208"/>
    </location>
</feature>
<feature type="active site" description="Proton acceptor; for dehydratase activity" evidence="9">
    <location>
        <position position="956"/>
    </location>
</feature>
<dbReference type="PROSITE" id="PS50075">
    <property type="entry name" value="CARRIER"/>
    <property type="match status" value="1"/>
</dbReference>
<dbReference type="SMART" id="SM00829">
    <property type="entry name" value="PKS_ER"/>
    <property type="match status" value="1"/>
</dbReference>
<reference evidence="13 14" key="1">
    <citation type="journal article" date="2020" name="Genome Biol. Evol.">
        <title>A new high-quality draft genome assembly of the Chinese cordyceps Ophiocordyceps sinensis.</title>
        <authorList>
            <person name="Shu R."/>
            <person name="Zhang J."/>
            <person name="Meng Q."/>
            <person name="Zhang H."/>
            <person name="Zhou G."/>
            <person name="Li M."/>
            <person name="Wu P."/>
            <person name="Zhao Y."/>
            <person name="Chen C."/>
            <person name="Qin Q."/>
        </authorList>
    </citation>
    <scope>NUCLEOTIDE SEQUENCE [LARGE SCALE GENOMIC DNA]</scope>
    <source>
        <strain evidence="13 14">IOZ07</strain>
    </source>
</reference>
<dbReference type="PANTHER" id="PTHR43775:SF49">
    <property type="entry name" value="SYNTHASE, PUTATIVE (JCVI)-RELATED"/>
    <property type="match status" value="1"/>
</dbReference>
<dbReference type="InterPro" id="IPR016036">
    <property type="entry name" value="Malonyl_transacylase_ACP-bd"/>
</dbReference>
<keyword evidence="7" id="KW-0511">Multifunctional enzyme</keyword>
<dbReference type="GO" id="GO:0032259">
    <property type="term" value="P:methylation"/>
    <property type="evidence" value="ECO:0007669"/>
    <property type="project" value="UniProtKB-KW"/>
</dbReference>
<dbReference type="SMART" id="SM00827">
    <property type="entry name" value="PKS_AT"/>
    <property type="match status" value="1"/>
</dbReference>
<dbReference type="InterPro" id="IPR056501">
    <property type="entry name" value="NAD-bd_HRPKS_sdrA"/>
</dbReference>
<dbReference type="Gene3D" id="3.90.180.10">
    <property type="entry name" value="Medium-chain alcohol dehydrogenases, catalytic domain"/>
    <property type="match status" value="1"/>
</dbReference>
<evidence type="ECO:0000259" key="10">
    <source>
        <dbReference type="PROSITE" id="PS50075"/>
    </source>
</evidence>
<dbReference type="SMART" id="SM00823">
    <property type="entry name" value="PKS_PP"/>
    <property type="match status" value="1"/>
</dbReference>
<keyword evidence="3" id="KW-0489">Methyltransferase</keyword>
<dbReference type="PANTHER" id="PTHR43775">
    <property type="entry name" value="FATTY ACID SYNTHASE"/>
    <property type="match status" value="1"/>
</dbReference>
<dbReference type="Pfam" id="PF02801">
    <property type="entry name" value="Ketoacyl-synt_C"/>
    <property type="match status" value="1"/>
</dbReference>
<dbReference type="SUPFAM" id="SSF50129">
    <property type="entry name" value="GroES-like"/>
    <property type="match status" value="1"/>
</dbReference>
<dbReference type="InterPro" id="IPR020841">
    <property type="entry name" value="PKS_Beta-ketoAc_synthase_dom"/>
</dbReference>
<feature type="domain" description="Ketosynthase family 3 (KS3)" evidence="11">
    <location>
        <begin position="7"/>
        <end position="426"/>
    </location>
</feature>
<dbReference type="CDD" id="cd05195">
    <property type="entry name" value="enoyl_red"/>
    <property type="match status" value="1"/>
</dbReference>
<evidence type="ECO:0000256" key="5">
    <source>
        <dbReference type="ARBA" id="ARBA00022857"/>
    </source>
</evidence>
<dbReference type="InterPro" id="IPR050091">
    <property type="entry name" value="PKS_NRPS_Biosynth_Enz"/>
</dbReference>
<dbReference type="InterPro" id="IPR009081">
    <property type="entry name" value="PP-bd_ACP"/>
</dbReference>
<dbReference type="CDD" id="cd00833">
    <property type="entry name" value="PKS"/>
    <property type="match status" value="1"/>
</dbReference>
<dbReference type="PROSITE" id="PS52004">
    <property type="entry name" value="KS3_2"/>
    <property type="match status" value="1"/>
</dbReference>
<dbReference type="SMART" id="SM00822">
    <property type="entry name" value="PKS_KR"/>
    <property type="match status" value="1"/>
</dbReference>
<evidence type="ECO:0000256" key="2">
    <source>
        <dbReference type="ARBA" id="ARBA00022553"/>
    </source>
</evidence>
<dbReference type="SUPFAM" id="SSF55048">
    <property type="entry name" value="Probable ACP-binding domain of malonyl-CoA ACP transacylase"/>
    <property type="match status" value="1"/>
</dbReference>
<dbReference type="GO" id="GO:0016491">
    <property type="term" value="F:oxidoreductase activity"/>
    <property type="evidence" value="ECO:0007669"/>
    <property type="project" value="UniProtKB-KW"/>
</dbReference>
<dbReference type="SMART" id="SM00826">
    <property type="entry name" value="PKS_DH"/>
    <property type="match status" value="1"/>
</dbReference>
<dbReference type="Pfam" id="PF00698">
    <property type="entry name" value="Acyl_transf_1"/>
    <property type="match status" value="1"/>
</dbReference>
<dbReference type="Pfam" id="PF00109">
    <property type="entry name" value="ketoacyl-synt"/>
    <property type="match status" value="1"/>
</dbReference>
<evidence type="ECO:0008006" key="15">
    <source>
        <dbReference type="Google" id="ProtNLM"/>
    </source>
</evidence>
<proteinExistence type="predicted"/>
<feature type="active site" description="Proton donor; for dehydratase activity" evidence="9">
    <location>
        <position position="1124"/>
    </location>
</feature>
<comment type="caution">
    <text evidence="13">The sequence shown here is derived from an EMBL/GenBank/DDBJ whole genome shotgun (WGS) entry which is preliminary data.</text>
</comment>
<dbReference type="SUPFAM" id="SSF53901">
    <property type="entry name" value="Thiolase-like"/>
    <property type="match status" value="1"/>
</dbReference>
<dbReference type="InterPro" id="IPR014043">
    <property type="entry name" value="Acyl_transferase_dom"/>
</dbReference>
<evidence type="ECO:0000259" key="11">
    <source>
        <dbReference type="PROSITE" id="PS52004"/>
    </source>
</evidence>
<keyword evidence="8" id="KW-0012">Acyltransferase</keyword>
<dbReference type="InterPro" id="IPR032821">
    <property type="entry name" value="PKS_assoc"/>
</dbReference>
<dbReference type="Pfam" id="PF23114">
    <property type="entry name" value="NAD-bd_HRPKS_sdrA"/>
    <property type="match status" value="1"/>
</dbReference>
<dbReference type="InterPro" id="IPR020806">
    <property type="entry name" value="PKS_PP-bd"/>
</dbReference>
<dbReference type="InterPro" id="IPR049552">
    <property type="entry name" value="PKS_DH_N"/>
</dbReference>
<dbReference type="Gene3D" id="3.30.70.3290">
    <property type="match status" value="1"/>
</dbReference>
<dbReference type="InterPro" id="IPR020807">
    <property type="entry name" value="PKS_DH"/>
</dbReference>
<dbReference type="OrthoDB" id="5129394at2759"/>
<gene>
    <name evidence="13" type="ORF">G6O67_004350</name>
</gene>
<dbReference type="InterPro" id="IPR036291">
    <property type="entry name" value="NAD(P)-bd_dom_sf"/>
</dbReference>
<dbReference type="InterPro" id="IPR001227">
    <property type="entry name" value="Ac_transferase_dom_sf"/>
</dbReference>
<dbReference type="SUPFAM" id="SSF51735">
    <property type="entry name" value="NAD(P)-binding Rossmann-fold domains"/>
    <property type="match status" value="2"/>
</dbReference>
<dbReference type="GO" id="GO:0008168">
    <property type="term" value="F:methyltransferase activity"/>
    <property type="evidence" value="ECO:0007669"/>
    <property type="project" value="UniProtKB-KW"/>
</dbReference>
<feature type="region of interest" description="N-terminal hotdog fold" evidence="9">
    <location>
        <begin position="924"/>
        <end position="1052"/>
    </location>
</feature>
<dbReference type="Gene3D" id="3.40.50.150">
    <property type="entry name" value="Vaccinia Virus protein VP39"/>
    <property type="match status" value="1"/>
</dbReference>
<keyword evidence="6" id="KW-0560">Oxidoreductase</keyword>
<dbReference type="GO" id="GO:0044550">
    <property type="term" value="P:secondary metabolite biosynthetic process"/>
    <property type="evidence" value="ECO:0007669"/>
    <property type="project" value="TreeGrafter"/>
</dbReference>
<dbReference type="InterPro" id="IPR016035">
    <property type="entry name" value="Acyl_Trfase/lysoPLipase"/>
</dbReference>
<dbReference type="Gene3D" id="3.40.366.10">
    <property type="entry name" value="Malonyl-Coenzyme A Acyl Carrier Protein, domain 2"/>
    <property type="match status" value="1"/>
</dbReference>
<dbReference type="InterPro" id="IPR014031">
    <property type="entry name" value="Ketoacyl_synth_C"/>
</dbReference>
<evidence type="ECO:0000256" key="7">
    <source>
        <dbReference type="ARBA" id="ARBA00023268"/>
    </source>
</evidence>
<protein>
    <recommendedName>
        <fullName evidence="15">Polyketide synthase</fullName>
    </recommendedName>
</protein>
<dbReference type="InterPro" id="IPR057326">
    <property type="entry name" value="KR_dom"/>
</dbReference>
<keyword evidence="4" id="KW-0808">Transferase</keyword>
<evidence type="ECO:0000313" key="14">
    <source>
        <dbReference type="Proteomes" id="UP000557566"/>
    </source>
</evidence>
<dbReference type="CDD" id="cd02440">
    <property type="entry name" value="AdoMet_MTases"/>
    <property type="match status" value="1"/>
</dbReference>
<accession>A0A8H4LYF0</accession>
<dbReference type="Pfam" id="PF21089">
    <property type="entry name" value="PKS_DH_N"/>
    <property type="match status" value="1"/>
</dbReference>
<dbReference type="InterPro" id="IPR011032">
    <property type="entry name" value="GroES-like_sf"/>
</dbReference>
<dbReference type="Pfam" id="PF00550">
    <property type="entry name" value="PP-binding"/>
    <property type="match status" value="1"/>
</dbReference>
<dbReference type="GO" id="GO:0031177">
    <property type="term" value="F:phosphopantetheine binding"/>
    <property type="evidence" value="ECO:0007669"/>
    <property type="project" value="InterPro"/>
</dbReference>
<evidence type="ECO:0000256" key="6">
    <source>
        <dbReference type="ARBA" id="ARBA00023002"/>
    </source>
</evidence>
<dbReference type="Pfam" id="PF08242">
    <property type="entry name" value="Methyltransf_12"/>
    <property type="match status" value="1"/>
</dbReference>
<dbReference type="Gene3D" id="1.10.1200.10">
    <property type="entry name" value="ACP-like"/>
    <property type="match status" value="1"/>
</dbReference>
<keyword evidence="5" id="KW-0521">NADP</keyword>
<organism evidence="13 14">
    <name type="scientific">Ophiocordyceps sinensis</name>
    <dbReference type="NCBI Taxonomy" id="72228"/>
    <lineage>
        <taxon>Eukaryota</taxon>
        <taxon>Fungi</taxon>
        <taxon>Dikarya</taxon>
        <taxon>Ascomycota</taxon>
        <taxon>Pezizomycotina</taxon>
        <taxon>Sordariomycetes</taxon>
        <taxon>Hypocreomycetidae</taxon>
        <taxon>Hypocreales</taxon>
        <taxon>Ophiocordycipitaceae</taxon>
        <taxon>Ophiocordyceps</taxon>
    </lineage>
</organism>
<dbReference type="Proteomes" id="UP000557566">
    <property type="component" value="Unassembled WGS sequence"/>
</dbReference>
<dbReference type="InterPro" id="IPR049900">
    <property type="entry name" value="PKS_mFAS_DH"/>
</dbReference>
<dbReference type="SUPFAM" id="SSF47336">
    <property type="entry name" value="ACP-like"/>
    <property type="match status" value="1"/>
</dbReference>
<dbReference type="InterPro" id="IPR016039">
    <property type="entry name" value="Thiolase-like"/>
</dbReference>
<evidence type="ECO:0000256" key="9">
    <source>
        <dbReference type="PROSITE-ProRule" id="PRU01363"/>
    </source>
</evidence>
<dbReference type="Pfam" id="PF13602">
    <property type="entry name" value="ADH_zinc_N_2"/>
    <property type="match status" value="1"/>
</dbReference>
<dbReference type="SUPFAM" id="SSF52151">
    <property type="entry name" value="FabD/lysophospholipase-like"/>
    <property type="match status" value="1"/>
</dbReference>